<evidence type="ECO:0000313" key="3">
    <source>
        <dbReference type="Proteomes" id="UP000316184"/>
    </source>
</evidence>
<proteinExistence type="predicted"/>
<organism evidence="2 3">
    <name type="scientific">Saccharopolyspora dendranthemae</name>
    <dbReference type="NCBI Taxonomy" id="1181886"/>
    <lineage>
        <taxon>Bacteria</taxon>
        <taxon>Bacillati</taxon>
        <taxon>Actinomycetota</taxon>
        <taxon>Actinomycetes</taxon>
        <taxon>Pseudonocardiales</taxon>
        <taxon>Pseudonocardiaceae</taxon>
        <taxon>Saccharopolyspora</taxon>
    </lineage>
</organism>
<keyword evidence="1" id="KW-1133">Transmembrane helix</keyword>
<evidence type="ECO:0000313" key="2">
    <source>
        <dbReference type="EMBL" id="TWF93667.1"/>
    </source>
</evidence>
<reference evidence="2 3" key="1">
    <citation type="submission" date="2019-06" db="EMBL/GenBank/DDBJ databases">
        <title>Sequencing the genomes of 1000 actinobacteria strains.</title>
        <authorList>
            <person name="Klenk H.-P."/>
        </authorList>
    </citation>
    <scope>NUCLEOTIDE SEQUENCE [LARGE SCALE GENOMIC DNA]</scope>
    <source>
        <strain evidence="2 3">DSM 46699</strain>
    </source>
</reference>
<comment type="caution">
    <text evidence="2">The sequence shown here is derived from an EMBL/GenBank/DDBJ whole genome shotgun (WGS) entry which is preliminary data.</text>
</comment>
<protein>
    <submittedName>
        <fullName evidence="2">Uncharacterized protein</fullName>
    </submittedName>
</protein>
<keyword evidence="1" id="KW-0812">Transmembrane</keyword>
<evidence type="ECO:0000256" key="1">
    <source>
        <dbReference type="SAM" id="Phobius"/>
    </source>
</evidence>
<sequence length="38" mass="4372">MTSTNRQVLLVIAWLWVGVPFLYGLYELITKVTKLFTG</sequence>
<dbReference type="RefSeq" id="WP_425474177.1">
    <property type="nucleotide sequence ID" value="NZ_VIWX01000005.1"/>
</dbReference>
<gene>
    <name evidence="2" type="ORF">FHU35_15523</name>
</gene>
<feature type="transmembrane region" description="Helical" evidence="1">
    <location>
        <begin position="7"/>
        <end position="26"/>
    </location>
</feature>
<keyword evidence="3" id="KW-1185">Reference proteome</keyword>
<dbReference type="AlphaFoldDB" id="A0A561U2S7"/>
<accession>A0A561U2S7</accession>
<keyword evidence="1" id="KW-0472">Membrane</keyword>
<dbReference type="Proteomes" id="UP000316184">
    <property type="component" value="Unassembled WGS sequence"/>
</dbReference>
<dbReference type="EMBL" id="VIWX01000005">
    <property type="protein sequence ID" value="TWF93667.1"/>
    <property type="molecule type" value="Genomic_DNA"/>
</dbReference>
<name>A0A561U2S7_9PSEU</name>